<keyword evidence="7" id="KW-0539">Nucleus</keyword>
<dbReference type="AlphaFoldDB" id="A0A364ND65"/>
<dbReference type="SMART" id="SM00906">
    <property type="entry name" value="Fungal_trans"/>
    <property type="match status" value="1"/>
</dbReference>
<evidence type="ECO:0000256" key="3">
    <source>
        <dbReference type="ARBA" id="ARBA00022833"/>
    </source>
</evidence>
<dbReference type="GO" id="GO:0006351">
    <property type="term" value="P:DNA-templated transcription"/>
    <property type="evidence" value="ECO:0007669"/>
    <property type="project" value="InterPro"/>
</dbReference>
<keyword evidence="3" id="KW-0862">Zinc</keyword>
<dbReference type="InterPro" id="IPR001138">
    <property type="entry name" value="Zn2Cys6_DnaBD"/>
</dbReference>
<dbReference type="InterPro" id="IPR007219">
    <property type="entry name" value="XnlR_reg_dom"/>
</dbReference>
<evidence type="ECO:0000256" key="6">
    <source>
        <dbReference type="ARBA" id="ARBA00023163"/>
    </source>
</evidence>
<keyword evidence="4" id="KW-0805">Transcription regulation</keyword>
<protein>
    <submittedName>
        <fullName evidence="10">Fungal specific transcription factor domain-containing protein</fullName>
    </submittedName>
</protein>
<proteinExistence type="predicted"/>
<dbReference type="InterPro" id="IPR052202">
    <property type="entry name" value="Yeast_MetPath_Reg"/>
</dbReference>
<keyword evidence="11" id="KW-1185">Reference proteome</keyword>
<dbReference type="PANTHER" id="PTHR47782:SF12">
    <property type="entry name" value="ZN(II)2CYS6 TRANSCRIPTION FACTOR (EUROFUNG)"/>
    <property type="match status" value="1"/>
</dbReference>
<dbReference type="CDD" id="cd12148">
    <property type="entry name" value="fungal_TF_MHR"/>
    <property type="match status" value="1"/>
</dbReference>
<keyword evidence="5" id="KW-0238">DNA-binding</keyword>
<feature type="region of interest" description="Disordered" evidence="8">
    <location>
        <begin position="124"/>
        <end position="168"/>
    </location>
</feature>
<gene>
    <name evidence="10" type="ORF">DDE83_001289</name>
</gene>
<reference evidence="11" key="1">
    <citation type="submission" date="2018-05" db="EMBL/GenBank/DDBJ databases">
        <title>Draft genome sequence of Stemphylium lycopersici strain CIDEFI 213.</title>
        <authorList>
            <person name="Medina R."/>
            <person name="Franco M.E.E."/>
            <person name="Lucentini C.G."/>
            <person name="Saparrat M.C.N."/>
            <person name="Balatti P.A."/>
        </authorList>
    </citation>
    <scope>NUCLEOTIDE SEQUENCE [LARGE SCALE GENOMIC DNA]</scope>
    <source>
        <strain evidence="11">CIDEFI 213</strain>
    </source>
</reference>
<dbReference type="Pfam" id="PF04082">
    <property type="entry name" value="Fungal_trans"/>
    <property type="match status" value="1"/>
</dbReference>
<dbReference type="EMBL" id="QGDH01000013">
    <property type="protein sequence ID" value="RAR15255.1"/>
    <property type="molecule type" value="Genomic_DNA"/>
</dbReference>
<keyword evidence="2" id="KW-0479">Metal-binding</keyword>
<organism evidence="10 11">
    <name type="scientific">Stemphylium lycopersici</name>
    <name type="common">Tomato gray leaf spot disease fungus</name>
    <name type="synonym">Thyrospora lycopersici</name>
    <dbReference type="NCBI Taxonomy" id="183478"/>
    <lineage>
        <taxon>Eukaryota</taxon>
        <taxon>Fungi</taxon>
        <taxon>Dikarya</taxon>
        <taxon>Ascomycota</taxon>
        <taxon>Pezizomycotina</taxon>
        <taxon>Dothideomycetes</taxon>
        <taxon>Pleosporomycetidae</taxon>
        <taxon>Pleosporales</taxon>
        <taxon>Pleosporineae</taxon>
        <taxon>Pleosporaceae</taxon>
        <taxon>Stemphylium</taxon>
    </lineage>
</organism>
<dbReference type="STRING" id="183478.A0A364ND65"/>
<dbReference type="PANTHER" id="PTHR47782">
    <property type="entry name" value="ZN(II)2CYS6 TRANSCRIPTION FACTOR (EUROFUNG)-RELATED"/>
    <property type="match status" value="1"/>
</dbReference>
<comment type="subcellular location">
    <subcellularLocation>
        <location evidence="1">Nucleus</location>
    </subcellularLocation>
</comment>
<evidence type="ECO:0000256" key="2">
    <source>
        <dbReference type="ARBA" id="ARBA00022723"/>
    </source>
</evidence>
<evidence type="ECO:0000256" key="7">
    <source>
        <dbReference type="ARBA" id="ARBA00023242"/>
    </source>
</evidence>
<keyword evidence="6" id="KW-0804">Transcription</keyword>
<dbReference type="GO" id="GO:0005634">
    <property type="term" value="C:nucleus"/>
    <property type="evidence" value="ECO:0007669"/>
    <property type="project" value="UniProtKB-SubCell"/>
</dbReference>
<evidence type="ECO:0000256" key="1">
    <source>
        <dbReference type="ARBA" id="ARBA00004123"/>
    </source>
</evidence>
<dbReference type="GO" id="GO:0000981">
    <property type="term" value="F:DNA-binding transcription factor activity, RNA polymerase II-specific"/>
    <property type="evidence" value="ECO:0007669"/>
    <property type="project" value="InterPro"/>
</dbReference>
<dbReference type="Gene3D" id="4.10.240.10">
    <property type="entry name" value="Zn(2)-C6 fungal-type DNA-binding domain"/>
    <property type="match status" value="1"/>
</dbReference>
<feature type="domain" description="Xylanolytic transcriptional activator regulatory" evidence="9">
    <location>
        <begin position="347"/>
        <end position="424"/>
    </location>
</feature>
<dbReference type="CDD" id="cd00067">
    <property type="entry name" value="GAL4"/>
    <property type="match status" value="1"/>
</dbReference>
<sequence>MAEAVLEEELRASFEKEAAQKWQEEKMGMQRLDLTKPDTHCVSDPELLFIIPKIRCRSRKQKCEDSRPCTNCLKGDEECLPTQPAPRPHVDGEYVRVLEKRVAELESIHPQQSLDHLAVSRRVGGREPNNQRSPSDIGVAAGSSATSASSPAYPRPIAPQRRSTLSGQSPSYSVAAAIDDDEPDLNHLVFGLIASPSAQYMHLESRVESTPPSPAPRAAASIAHALVASIPPEIEETLLETYRERAQAQYPFFHWNTFLSWHSEWKDCPPSILNERAWQGFFINLVYATSFVLMRQSYAAKFDARAFYNNGISLLPAVMRHPDRIVQVQAYLLLSIHALHQSSTERIITLASTTMRQCVQQQLHLFETEPKPVNVQARLAIQVRRRCFWCAYLLDRLVMSAFDLPPSIPDSMITVRPFANIDDHNLLGVAVVTPSTLELKDDPDYTSMSSALHILQCRRIQSEISAVTLRWDYDTQFENTSDWRIRILAELENYKSRVQKFSDPQSKGYTSQRWQAMIYHYTLLMLYRPTKANVVGSAGDWSVQASCQACLMFRRTQIDRQIAQPWLALLVQFQSGITLLYCFWATAPEHRSENYESLDVPDALRACSNILAIMAERWAKADCLRDVFELLAREIPLIDRPNKPLTRLSEKTCSTIRAHLPQVCELVVHRPVLRMIEEMITEDFPRLPQPCQPPSVAGMLGPVAAEPDNHHNRQLRRADSTFQMPFSIQQPFEYGVSDSELQHLDVDALLSFPGVFDFGDWP</sequence>
<evidence type="ECO:0000256" key="4">
    <source>
        <dbReference type="ARBA" id="ARBA00023015"/>
    </source>
</evidence>
<evidence type="ECO:0000259" key="9">
    <source>
        <dbReference type="SMART" id="SM00906"/>
    </source>
</evidence>
<comment type="caution">
    <text evidence="10">The sequence shown here is derived from an EMBL/GenBank/DDBJ whole genome shotgun (WGS) entry which is preliminary data.</text>
</comment>
<dbReference type="SUPFAM" id="SSF57701">
    <property type="entry name" value="Zn2/Cys6 DNA-binding domain"/>
    <property type="match status" value="1"/>
</dbReference>
<evidence type="ECO:0000313" key="11">
    <source>
        <dbReference type="Proteomes" id="UP000249619"/>
    </source>
</evidence>
<feature type="compositionally biased region" description="Low complexity" evidence="8">
    <location>
        <begin position="140"/>
        <end position="152"/>
    </location>
</feature>
<evidence type="ECO:0000256" key="5">
    <source>
        <dbReference type="ARBA" id="ARBA00023125"/>
    </source>
</evidence>
<evidence type="ECO:0000256" key="8">
    <source>
        <dbReference type="SAM" id="MobiDB-lite"/>
    </source>
</evidence>
<evidence type="ECO:0000313" key="10">
    <source>
        <dbReference type="EMBL" id="RAR15255.1"/>
    </source>
</evidence>
<name>A0A364ND65_STELY</name>
<dbReference type="Proteomes" id="UP000249619">
    <property type="component" value="Unassembled WGS sequence"/>
</dbReference>
<dbReference type="GO" id="GO:0045944">
    <property type="term" value="P:positive regulation of transcription by RNA polymerase II"/>
    <property type="evidence" value="ECO:0007669"/>
    <property type="project" value="TreeGrafter"/>
</dbReference>
<dbReference type="GO" id="GO:0008270">
    <property type="term" value="F:zinc ion binding"/>
    <property type="evidence" value="ECO:0007669"/>
    <property type="project" value="InterPro"/>
</dbReference>
<dbReference type="InterPro" id="IPR036864">
    <property type="entry name" value="Zn2-C6_fun-type_DNA-bd_sf"/>
</dbReference>
<dbReference type="GO" id="GO:0043565">
    <property type="term" value="F:sequence-specific DNA binding"/>
    <property type="evidence" value="ECO:0007669"/>
    <property type="project" value="TreeGrafter"/>
</dbReference>
<accession>A0A364ND65</accession>